<reference evidence="2 3" key="1">
    <citation type="submission" date="2022-11" db="EMBL/GenBank/DDBJ databases">
        <title>Whole genome sequence of Eschrichtius robustus ER-17-0199.</title>
        <authorList>
            <person name="Bruniche-Olsen A."/>
            <person name="Black A.N."/>
            <person name="Fields C.J."/>
            <person name="Walden K."/>
            <person name="Dewoody J.A."/>
        </authorList>
    </citation>
    <scope>NUCLEOTIDE SEQUENCE [LARGE SCALE GENOMIC DNA]</scope>
    <source>
        <strain evidence="2">ER-17-0199</strain>
        <tissue evidence="2">Blubber</tissue>
    </source>
</reference>
<organism evidence="2 3">
    <name type="scientific">Eschrichtius robustus</name>
    <name type="common">California gray whale</name>
    <name type="synonym">Eschrichtius gibbosus</name>
    <dbReference type="NCBI Taxonomy" id="9764"/>
    <lineage>
        <taxon>Eukaryota</taxon>
        <taxon>Metazoa</taxon>
        <taxon>Chordata</taxon>
        <taxon>Craniata</taxon>
        <taxon>Vertebrata</taxon>
        <taxon>Euteleostomi</taxon>
        <taxon>Mammalia</taxon>
        <taxon>Eutheria</taxon>
        <taxon>Laurasiatheria</taxon>
        <taxon>Artiodactyla</taxon>
        <taxon>Whippomorpha</taxon>
        <taxon>Cetacea</taxon>
        <taxon>Mysticeti</taxon>
        <taxon>Eschrichtiidae</taxon>
        <taxon>Eschrichtius</taxon>
    </lineage>
</organism>
<accession>A0AB34H155</accession>
<evidence type="ECO:0000313" key="3">
    <source>
        <dbReference type="Proteomes" id="UP001159641"/>
    </source>
</evidence>
<comment type="caution">
    <text evidence="2">The sequence shown here is derived from an EMBL/GenBank/DDBJ whole genome shotgun (WGS) entry which is preliminary data.</text>
</comment>
<evidence type="ECO:0000256" key="1">
    <source>
        <dbReference type="SAM" id="MobiDB-lite"/>
    </source>
</evidence>
<dbReference type="EMBL" id="JAIQCJ010002027">
    <property type="protein sequence ID" value="KAJ8784942.1"/>
    <property type="molecule type" value="Genomic_DNA"/>
</dbReference>
<dbReference type="AlphaFoldDB" id="A0AB34H155"/>
<feature type="compositionally biased region" description="Basic and acidic residues" evidence="1">
    <location>
        <begin position="68"/>
        <end position="79"/>
    </location>
</feature>
<sequence length="121" mass="12754">MLTKPQSVALGPCTCSVTWGSQPSQQEEEVSVREGHSRGGSGEPPSAPRPLESPEGWLFSQGPRSSPARRDGTVVDSKRSHLPPVGRRSPVPAVLAPGLVPGWALGGHGLCVSACRWQILQ</sequence>
<feature type="region of interest" description="Disordered" evidence="1">
    <location>
        <begin position="1"/>
        <end position="93"/>
    </location>
</feature>
<protein>
    <submittedName>
        <fullName evidence="2">Uncharacterized protein</fullName>
    </submittedName>
</protein>
<evidence type="ECO:0000313" key="2">
    <source>
        <dbReference type="EMBL" id="KAJ8784942.1"/>
    </source>
</evidence>
<gene>
    <name evidence="2" type="ORF">J1605_007498</name>
</gene>
<dbReference type="Proteomes" id="UP001159641">
    <property type="component" value="Unassembled WGS sequence"/>
</dbReference>
<feature type="compositionally biased region" description="Polar residues" evidence="1">
    <location>
        <begin position="15"/>
        <end position="25"/>
    </location>
</feature>
<proteinExistence type="predicted"/>
<name>A0AB34H155_ESCRO</name>
<keyword evidence="3" id="KW-1185">Reference proteome</keyword>